<organism evidence="1 2">
    <name type="scientific">Knipowitschia caucasica</name>
    <name type="common">Caucasian dwarf goby</name>
    <name type="synonym">Pomatoschistus caucasicus</name>
    <dbReference type="NCBI Taxonomy" id="637954"/>
    <lineage>
        <taxon>Eukaryota</taxon>
        <taxon>Metazoa</taxon>
        <taxon>Chordata</taxon>
        <taxon>Craniata</taxon>
        <taxon>Vertebrata</taxon>
        <taxon>Euteleostomi</taxon>
        <taxon>Actinopterygii</taxon>
        <taxon>Neopterygii</taxon>
        <taxon>Teleostei</taxon>
        <taxon>Neoteleostei</taxon>
        <taxon>Acanthomorphata</taxon>
        <taxon>Gobiaria</taxon>
        <taxon>Gobiiformes</taxon>
        <taxon>Gobioidei</taxon>
        <taxon>Gobiidae</taxon>
        <taxon>Gobiinae</taxon>
        <taxon>Knipowitschia</taxon>
    </lineage>
</organism>
<dbReference type="EMBL" id="OZ035837">
    <property type="protein sequence ID" value="CAL1582372.1"/>
    <property type="molecule type" value="Genomic_DNA"/>
</dbReference>
<keyword evidence="2" id="KW-1185">Reference proteome</keyword>
<accession>A0AAV2K445</accession>
<protein>
    <submittedName>
        <fullName evidence="1">Uncharacterized protein</fullName>
    </submittedName>
</protein>
<name>A0AAV2K445_KNICA</name>
<reference evidence="1 2" key="1">
    <citation type="submission" date="2024-04" db="EMBL/GenBank/DDBJ databases">
        <authorList>
            <person name="Waldvogel A.-M."/>
            <person name="Schoenle A."/>
        </authorList>
    </citation>
    <scope>NUCLEOTIDE SEQUENCE [LARGE SCALE GENOMIC DNA]</scope>
</reference>
<dbReference type="Proteomes" id="UP001497482">
    <property type="component" value="Chromosome 15"/>
</dbReference>
<gene>
    <name evidence="1" type="ORF">KC01_LOCUS12995</name>
</gene>
<evidence type="ECO:0000313" key="2">
    <source>
        <dbReference type="Proteomes" id="UP001497482"/>
    </source>
</evidence>
<proteinExistence type="predicted"/>
<dbReference type="AlphaFoldDB" id="A0AAV2K445"/>
<evidence type="ECO:0000313" key="1">
    <source>
        <dbReference type="EMBL" id="CAL1582372.1"/>
    </source>
</evidence>
<sequence>MGLKLQHGPRPMITRDTAFISGRTLLSAPAGSYARMLNPFGASPGTRNAVTLVTLDLASSLFVQLNGFRHLFASNGFIA</sequence>